<feature type="domain" description="N-acetyltransferase" evidence="1">
    <location>
        <begin position="40"/>
        <end position="191"/>
    </location>
</feature>
<evidence type="ECO:0000259" key="1">
    <source>
        <dbReference type="PROSITE" id="PS51186"/>
    </source>
</evidence>
<comment type="caution">
    <text evidence="2">The sequence shown here is derived from an EMBL/GenBank/DDBJ whole genome shotgun (WGS) entry which is preliminary data.</text>
</comment>
<evidence type="ECO:0000313" key="3">
    <source>
        <dbReference type="Proteomes" id="UP001185028"/>
    </source>
</evidence>
<reference evidence="2 3" key="1">
    <citation type="submission" date="2023-07" db="EMBL/GenBank/DDBJ databases">
        <title>Genomic Encyclopedia of Type Strains, Phase IV (KMG-IV): sequencing the most valuable type-strain genomes for metagenomic binning, comparative biology and taxonomic classification.</title>
        <authorList>
            <person name="Goeker M."/>
        </authorList>
    </citation>
    <scope>NUCLEOTIDE SEQUENCE [LARGE SCALE GENOMIC DNA]</scope>
    <source>
        <strain evidence="2 3">DSM 22170</strain>
    </source>
</reference>
<evidence type="ECO:0000313" key="2">
    <source>
        <dbReference type="EMBL" id="MDR6243948.1"/>
    </source>
</evidence>
<dbReference type="RefSeq" id="WP_188775909.1">
    <property type="nucleotide sequence ID" value="NZ_BMMB01000005.1"/>
</dbReference>
<dbReference type="CDD" id="cd04301">
    <property type="entry name" value="NAT_SF"/>
    <property type="match status" value="1"/>
</dbReference>
<dbReference type="Gene3D" id="3.40.630.30">
    <property type="match status" value="1"/>
</dbReference>
<organism evidence="2 3">
    <name type="scientific">Paenibacillus hunanensis</name>
    <dbReference type="NCBI Taxonomy" id="539262"/>
    <lineage>
        <taxon>Bacteria</taxon>
        <taxon>Bacillati</taxon>
        <taxon>Bacillota</taxon>
        <taxon>Bacilli</taxon>
        <taxon>Bacillales</taxon>
        <taxon>Paenibacillaceae</taxon>
        <taxon>Paenibacillus</taxon>
    </lineage>
</organism>
<dbReference type="Proteomes" id="UP001185028">
    <property type="component" value="Unassembled WGS sequence"/>
</dbReference>
<protein>
    <submittedName>
        <fullName evidence="2">Acetyltransferase</fullName>
    </submittedName>
</protein>
<dbReference type="EMBL" id="JAVDQH010000006">
    <property type="protein sequence ID" value="MDR6243948.1"/>
    <property type="molecule type" value="Genomic_DNA"/>
</dbReference>
<keyword evidence="3" id="KW-1185">Reference proteome</keyword>
<gene>
    <name evidence="2" type="ORF">JOC58_001841</name>
</gene>
<accession>A0ABU1IXG6</accession>
<name>A0ABU1IXG6_9BACL</name>
<dbReference type="PROSITE" id="PS51186">
    <property type="entry name" value="GNAT"/>
    <property type="match status" value="1"/>
</dbReference>
<sequence length="207" mass="24086">MNIDSNIEPAVVEQEQNIQVELCPAADKYIICNMYPFYLYDLSEIWERLPNRYGVFEEDDCCATLAQQSDVFKIWWRHPGVLFPFLIRVNGIPAGFALVSTPPYVPAGEQVEYFLHEFFLMRPFRGKGIAQQAAKYVFDSFSGRWALHTNPTGRNMHTRRFWRQLLADYTSYKYDEEPFESDENGPLLTFRFVSQASPSSAQVEIQK</sequence>
<dbReference type="InterPro" id="IPR000182">
    <property type="entry name" value="GNAT_dom"/>
</dbReference>
<dbReference type="InterPro" id="IPR016181">
    <property type="entry name" value="Acyl_CoA_acyltransferase"/>
</dbReference>
<dbReference type="Pfam" id="PF00583">
    <property type="entry name" value="Acetyltransf_1"/>
    <property type="match status" value="1"/>
</dbReference>
<proteinExistence type="predicted"/>
<dbReference type="SUPFAM" id="SSF55729">
    <property type="entry name" value="Acyl-CoA N-acyltransferases (Nat)"/>
    <property type="match status" value="1"/>
</dbReference>